<keyword evidence="7 8" id="KW-0472">Membrane</keyword>
<evidence type="ECO:0000256" key="7">
    <source>
        <dbReference type="ARBA" id="ARBA00023136"/>
    </source>
</evidence>
<keyword evidence="6 8" id="KW-1133">Transmembrane helix</keyword>
<dbReference type="Proteomes" id="UP001239414">
    <property type="component" value="Unassembled WGS sequence"/>
</dbReference>
<keyword evidence="5 8" id="KW-0812">Transmembrane</keyword>
<accession>A0ABT7FSV0</accession>
<dbReference type="PANTHER" id="PTHR42002:SF2">
    <property type="entry name" value="ANAEROBIC C4-DICARBOXYLATE TRANSPORTER DCUC-RELATED"/>
    <property type="match status" value="1"/>
</dbReference>
<protein>
    <submittedName>
        <fullName evidence="9">C4-dicarboxylate transporter DcuC</fullName>
    </submittedName>
</protein>
<feature type="transmembrane region" description="Helical" evidence="8">
    <location>
        <begin position="210"/>
        <end position="230"/>
    </location>
</feature>
<evidence type="ECO:0000313" key="10">
    <source>
        <dbReference type="Proteomes" id="UP001239414"/>
    </source>
</evidence>
<dbReference type="InterPro" id="IPR018385">
    <property type="entry name" value="C4_dicarb_anaerob_car-like"/>
</dbReference>
<proteinExistence type="inferred from homology"/>
<keyword evidence="3" id="KW-0813">Transport</keyword>
<evidence type="ECO:0000256" key="6">
    <source>
        <dbReference type="ARBA" id="ARBA00022989"/>
    </source>
</evidence>
<gene>
    <name evidence="9" type="primary">dcuC</name>
    <name evidence="9" type="ORF">QPX34_11140</name>
</gene>
<keyword evidence="4" id="KW-1003">Cell membrane</keyword>
<evidence type="ECO:0000256" key="4">
    <source>
        <dbReference type="ARBA" id="ARBA00022475"/>
    </source>
</evidence>
<sequence>MADTEESIARASSLPGYYAVLPLLPLLLIVISAILNQLGVLSFEAGILPVTVTSLFIAMLIESIRKRTVSGAIDSTATFFKGMGEGAAGVVALLVAAAVLVEGITQMGVIDMLINVAQDSSGAAITLVLIFVAATAAMAALTGSGTAPYFAFAEAVPDLAAQTSIHAPQMLTAIWGTSNLMRQVSPVNAAVLIVSGAINVNPIRLVKRTAVPMIVATVLNTLFAFMFIGYPKTIDPSPHPGYVGSYLP</sequence>
<keyword evidence="10" id="KW-1185">Reference proteome</keyword>
<feature type="transmembrane region" description="Helical" evidence="8">
    <location>
        <begin position="121"/>
        <end position="141"/>
    </location>
</feature>
<evidence type="ECO:0000256" key="8">
    <source>
        <dbReference type="SAM" id="Phobius"/>
    </source>
</evidence>
<evidence type="ECO:0000313" key="9">
    <source>
        <dbReference type="EMBL" id="MDK4248555.1"/>
    </source>
</evidence>
<evidence type="ECO:0000256" key="3">
    <source>
        <dbReference type="ARBA" id="ARBA00022448"/>
    </source>
</evidence>
<evidence type="ECO:0000256" key="5">
    <source>
        <dbReference type="ARBA" id="ARBA00022692"/>
    </source>
</evidence>
<reference evidence="9 10" key="1">
    <citation type="submission" date="2023-05" db="EMBL/GenBank/DDBJ databases">
        <title>Metabolic capabilities are highly conserved among human nasal-associated Corynebacterium species in pangenomic analyses.</title>
        <authorList>
            <person name="Tran T.H."/>
            <person name="Roberts A.Q."/>
            <person name="Escapa I.F."/>
            <person name="Gao W."/>
            <person name="Conlan S."/>
            <person name="Kong H."/>
            <person name="Segre J.A."/>
            <person name="Kelly M.S."/>
            <person name="Lemon K.P."/>
        </authorList>
    </citation>
    <scope>NUCLEOTIDE SEQUENCE [LARGE SCALE GENOMIC DNA]</scope>
    <source>
        <strain evidence="9 10">KPL3802</strain>
    </source>
</reference>
<feature type="transmembrane region" description="Helical" evidence="8">
    <location>
        <begin position="41"/>
        <end position="61"/>
    </location>
</feature>
<name>A0ABT7FSV0_9CORY</name>
<comment type="caution">
    <text evidence="9">The sequence shown here is derived from an EMBL/GenBank/DDBJ whole genome shotgun (WGS) entry which is preliminary data.</text>
</comment>
<evidence type="ECO:0000256" key="1">
    <source>
        <dbReference type="ARBA" id="ARBA00004651"/>
    </source>
</evidence>
<feature type="transmembrane region" description="Helical" evidence="8">
    <location>
        <begin position="82"/>
        <end position="101"/>
    </location>
</feature>
<dbReference type="PANTHER" id="PTHR42002">
    <property type="entry name" value="ANAEROBIC C4-DICARBOXYLATE TRANSPORTER DCUC-RELATED"/>
    <property type="match status" value="1"/>
</dbReference>
<comment type="subcellular location">
    <subcellularLocation>
        <location evidence="1">Cell membrane</location>
        <topology evidence="1">Multi-pass membrane protein</topology>
    </subcellularLocation>
</comment>
<feature type="transmembrane region" description="Helical" evidence="8">
    <location>
        <begin position="16"/>
        <end position="35"/>
    </location>
</feature>
<dbReference type="Pfam" id="PF03606">
    <property type="entry name" value="DcuC"/>
    <property type="match status" value="1"/>
</dbReference>
<organism evidence="9 10">
    <name type="scientific">Corynebacterium accolens</name>
    <dbReference type="NCBI Taxonomy" id="38284"/>
    <lineage>
        <taxon>Bacteria</taxon>
        <taxon>Bacillati</taxon>
        <taxon>Actinomycetota</taxon>
        <taxon>Actinomycetes</taxon>
        <taxon>Mycobacteriales</taxon>
        <taxon>Corynebacteriaceae</taxon>
        <taxon>Corynebacterium</taxon>
    </lineage>
</organism>
<dbReference type="EMBL" id="JASNUO010000015">
    <property type="protein sequence ID" value="MDK4248555.1"/>
    <property type="molecule type" value="Genomic_DNA"/>
</dbReference>
<comment type="similarity">
    <text evidence="2">Belongs to the DcuC/DcuD transporter (TC 2.A.61) family.</text>
</comment>
<evidence type="ECO:0000256" key="2">
    <source>
        <dbReference type="ARBA" id="ARBA00005275"/>
    </source>
</evidence>
<dbReference type="NCBIfam" id="NF037994">
    <property type="entry name" value="DcuC_1"/>
    <property type="match status" value="1"/>
</dbReference>
<dbReference type="InterPro" id="IPR004669">
    <property type="entry name" value="C4_dicarb_anaerob_car"/>
</dbReference>